<dbReference type="PANTHER" id="PTHR43178">
    <property type="entry name" value="DIHYDROLIPOAMIDE ACETYLTRANSFERASE COMPONENT OF PYRUVATE DEHYDROGENASE COMPLEX"/>
    <property type="match status" value="1"/>
</dbReference>
<dbReference type="GO" id="GO:0005737">
    <property type="term" value="C:cytoplasm"/>
    <property type="evidence" value="ECO:0007669"/>
    <property type="project" value="TreeGrafter"/>
</dbReference>
<evidence type="ECO:0000256" key="4">
    <source>
        <dbReference type="ARBA" id="ARBA00023315"/>
    </source>
</evidence>
<dbReference type="Gene3D" id="4.10.320.10">
    <property type="entry name" value="E3-binding domain"/>
    <property type="match status" value="2"/>
</dbReference>
<dbReference type="AlphaFoldDB" id="A0A510JEI0"/>
<dbReference type="KEGG" id="lgo:JCM16774_1757"/>
<dbReference type="Pfam" id="PF00198">
    <property type="entry name" value="2-oxoacid_dh"/>
    <property type="match status" value="1"/>
</dbReference>
<dbReference type="EMBL" id="AP019822">
    <property type="protein sequence ID" value="BBM36811.1"/>
    <property type="molecule type" value="Genomic_DNA"/>
</dbReference>
<sequence>MENDKLRATPAARNLAKRLGVDLFRVQGSGAKGRVHKEDVEIFNYEKRIHISPLAAKIAKDYDINLDNVVGSGHNGKIMRDDILKLIAKPQEKEELIRHEVPKTVEAKQVTEEDIEMIPMSPMRKVISKRMSESYFTAPTFTLNYEIDMTEIKALRTKILDTILENTGKKVTITDIVAFAVVKTLMKHKYINSSLSEDGSQIIFHNYVSLAIAVGMDDGLLVPVIKNADKMSLSELVVNSKEIVSKALAMKLSPAEQSGSTFTISNLGMYGVQSFNPIINQPNSAILGVAGTVDKPVVVNGEIVVRPIMTLSLTIDHRVVDGLAGAKFMQDLKKLLENPISMLV</sequence>
<dbReference type="InterPro" id="IPR004167">
    <property type="entry name" value="PSBD"/>
</dbReference>
<comment type="cofactor">
    <cofactor evidence="1">
        <name>(R)-lipoate</name>
        <dbReference type="ChEBI" id="CHEBI:83088"/>
    </cofactor>
</comment>
<protein>
    <submittedName>
        <fullName evidence="5">Dihydrolipoamide acetyltransferase</fullName>
    </submittedName>
</protein>
<dbReference type="SUPFAM" id="SSF47005">
    <property type="entry name" value="Peripheral subunit-binding domain of 2-oxo acid dehydrogenase complex"/>
    <property type="match status" value="2"/>
</dbReference>
<dbReference type="Gene3D" id="3.30.559.10">
    <property type="entry name" value="Chloramphenicol acetyltransferase-like domain"/>
    <property type="match status" value="1"/>
</dbReference>
<evidence type="ECO:0000313" key="6">
    <source>
        <dbReference type="Proteomes" id="UP000321606"/>
    </source>
</evidence>
<evidence type="ECO:0000313" key="5">
    <source>
        <dbReference type="EMBL" id="BBM36811.1"/>
    </source>
</evidence>
<name>A0A510JEI0_9FUSO</name>
<dbReference type="SUPFAM" id="SSF52777">
    <property type="entry name" value="CoA-dependent acyltransferases"/>
    <property type="match status" value="1"/>
</dbReference>
<dbReference type="Proteomes" id="UP000321606">
    <property type="component" value="Chromosome"/>
</dbReference>
<dbReference type="GO" id="GO:0016407">
    <property type="term" value="F:acetyltransferase activity"/>
    <property type="evidence" value="ECO:0007669"/>
    <property type="project" value="TreeGrafter"/>
</dbReference>
<dbReference type="NCBIfam" id="NF011416">
    <property type="entry name" value="PRK14843.1"/>
    <property type="match status" value="1"/>
</dbReference>
<evidence type="ECO:0000256" key="1">
    <source>
        <dbReference type="ARBA" id="ARBA00001938"/>
    </source>
</evidence>
<dbReference type="PROSITE" id="PS51826">
    <property type="entry name" value="PSBD"/>
    <property type="match status" value="2"/>
</dbReference>
<dbReference type="InterPro" id="IPR050743">
    <property type="entry name" value="2-oxoacid_DH_E2_comp"/>
</dbReference>
<accession>A0A510JEI0</accession>
<dbReference type="RefSeq" id="WP_026738007.1">
    <property type="nucleotide sequence ID" value="NZ_AP019822.1"/>
</dbReference>
<proteinExistence type="inferred from homology"/>
<dbReference type="STRING" id="714315.GCA_000516535_01765"/>
<dbReference type="InterPro" id="IPR001078">
    <property type="entry name" value="2-oxoacid_DH_actylTfrase"/>
</dbReference>
<keyword evidence="4" id="KW-0012">Acyltransferase</keyword>
<dbReference type="InterPro" id="IPR036625">
    <property type="entry name" value="E3-bd_dom_sf"/>
</dbReference>
<dbReference type="Pfam" id="PF02817">
    <property type="entry name" value="E3_binding"/>
    <property type="match status" value="2"/>
</dbReference>
<evidence type="ECO:0000256" key="3">
    <source>
        <dbReference type="ARBA" id="ARBA00022679"/>
    </source>
</evidence>
<dbReference type="PANTHER" id="PTHR43178:SF5">
    <property type="entry name" value="LIPOAMIDE ACYLTRANSFERASE COMPONENT OF BRANCHED-CHAIN ALPHA-KETO ACID DEHYDROGENASE COMPLEX, MITOCHONDRIAL"/>
    <property type="match status" value="1"/>
</dbReference>
<gene>
    <name evidence="5" type="ORF">JCM16774_1757</name>
</gene>
<comment type="similarity">
    <text evidence="2">Belongs to the 2-oxoacid dehydrogenase family.</text>
</comment>
<keyword evidence="3 5" id="KW-0808">Transferase</keyword>
<dbReference type="InterPro" id="IPR023213">
    <property type="entry name" value="CAT-like_dom_sf"/>
</dbReference>
<evidence type="ECO:0000256" key="2">
    <source>
        <dbReference type="ARBA" id="ARBA00007317"/>
    </source>
</evidence>
<reference evidence="5 6" key="1">
    <citation type="submission" date="2019-07" db="EMBL/GenBank/DDBJ databases">
        <title>Complete Genome Sequence of Leptotrichia goodfellowii Strain JCM 16774.</title>
        <authorList>
            <person name="Watanabe S."/>
            <person name="Cui L."/>
        </authorList>
    </citation>
    <scope>NUCLEOTIDE SEQUENCE [LARGE SCALE GENOMIC DNA]</scope>
    <source>
        <strain evidence="5 6">JCM16774</strain>
    </source>
</reference>
<dbReference type="GO" id="GO:0031405">
    <property type="term" value="F:lipoic acid binding"/>
    <property type="evidence" value="ECO:0007669"/>
    <property type="project" value="TreeGrafter"/>
</dbReference>
<organism evidence="5 6">
    <name type="scientific">Pseudoleptotrichia goodfellowii</name>
    <dbReference type="NCBI Taxonomy" id="157692"/>
    <lineage>
        <taxon>Bacteria</taxon>
        <taxon>Fusobacteriati</taxon>
        <taxon>Fusobacteriota</taxon>
        <taxon>Fusobacteriia</taxon>
        <taxon>Fusobacteriales</taxon>
        <taxon>Leptotrichiaceae</taxon>
        <taxon>Pseudoleptotrichia</taxon>
    </lineage>
</organism>
<dbReference type="OrthoDB" id="9805770at2"/>